<dbReference type="OrthoDB" id="3365224at2759"/>
<dbReference type="InterPro" id="IPR039931">
    <property type="entry name" value="EEIG1/2-like"/>
</dbReference>
<comment type="caution">
    <text evidence="3">The sequence shown here is derived from an EMBL/GenBank/DDBJ whole genome shotgun (WGS) entry which is preliminary data.</text>
</comment>
<dbReference type="PROSITE" id="PS51840">
    <property type="entry name" value="C2_NT"/>
    <property type="match status" value="1"/>
</dbReference>
<dbReference type="EMBL" id="JPKY01000072">
    <property type="protein sequence ID" value="KFH43307.1"/>
    <property type="molecule type" value="Genomic_DNA"/>
</dbReference>
<organism evidence="3 4">
    <name type="scientific">Hapsidospora chrysogenum (strain ATCC 11550 / CBS 779.69 / DSM 880 / IAM 14645 / JCM 23072 / IMI 49137)</name>
    <name type="common">Acremonium chrysogenum</name>
    <dbReference type="NCBI Taxonomy" id="857340"/>
    <lineage>
        <taxon>Eukaryota</taxon>
        <taxon>Fungi</taxon>
        <taxon>Dikarya</taxon>
        <taxon>Ascomycota</taxon>
        <taxon>Pezizomycotina</taxon>
        <taxon>Sordariomycetes</taxon>
        <taxon>Hypocreomycetidae</taxon>
        <taxon>Hypocreales</taxon>
        <taxon>Bionectriaceae</taxon>
        <taxon>Hapsidospora</taxon>
    </lineage>
</organism>
<protein>
    <recommendedName>
        <fullName evidence="2">C2 NT-type domain-containing protein</fullName>
    </recommendedName>
</protein>
<dbReference type="Pfam" id="PF10358">
    <property type="entry name" value="NT-C2"/>
    <property type="match status" value="1"/>
</dbReference>
<feature type="compositionally biased region" description="Basic residues" evidence="1">
    <location>
        <begin position="306"/>
        <end position="326"/>
    </location>
</feature>
<gene>
    <name evidence="3" type="ORF">ACRE_059410</name>
</gene>
<feature type="compositionally biased region" description="Polar residues" evidence="1">
    <location>
        <begin position="327"/>
        <end position="337"/>
    </location>
</feature>
<feature type="region of interest" description="Disordered" evidence="1">
    <location>
        <begin position="276"/>
        <end position="413"/>
    </location>
</feature>
<feature type="region of interest" description="Disordered" evidence="1">
    <location>
        <begin position="129"/>
        <end position="154"/>
    </location>
</feature>
<dbReference type="AlphaFoldDB" id="A0A086T1S5"/>
<sequence length="413" mass="45358">MHLLNAGPRTDLLYHQPKFDLHLKIHDLNNVPLVSGNSYIKWHLAHSMHGEHRGRTPKCPIASHRVDYDFSKLVPHIRISVDKNLNLVECPIEFEIIQEFAGTDKINLGVIKLNLSEYVEESEALIKDASSPGRKRASSTGASPAAVAKSQGGGGGEYDLPEGVVRRYLLQESKINSTLKVSILMVQVDGDRNFVAPPLKTATAFGGIAGIVATEQQQVEDDGGPVPNISKYPRDTTELQDLYRRTLAASWSRLPGEPSADECIEDIFAGGSGWATHHDSRDITDSDDDEGAAGTGTLRPSDFRRMGAHHHHHHHRPHHHHNHRRSNSGASDKSTITVRGRARNGPRSRHLREDGRGSDTGLSRSGSLTSLATSATLRSDHDPGSMKDSAPQRLKEVDEGEAREDLVAWRLPS</sequence>
<evidence type="ECO:0000259" key="2">
    <source>
        <dbReference type="PROSITE" id="PS51840"/>
    </source>
</evidence>
<feature type="compositionally biased region" description="Basic residues" evidence="1">
    <location>
        <begin position="340"/>
        <end position="350"/>
    </location>
</feature>
<dbReference type="PANTHER" id="PTHR21456:SF1">
    <property type="entry name" value="C2 NT-TYPE DOMAIN-CONTAINING PROTEIN"/>
    <property type="match status" value="1"/>
</dbReference>
<feature type="domain" description="C2 NT-type" evidence="2">
    <location>
        <begin position="9"/>
        <end position="187"/>
    </location>
</feature>
<dbReference type="HOGENOM" id="CLU_023134_0_0_1"/>
<evidence type="ECO:0000256" key="1">
    <source>
        <dbReference type="SAM" id="MobiDB-lite"/>
    </source>
</evidence>
<dbReference type="PANTHER" id="PTHR21456">
    <property type="entry name" value="FAMILY WITH SEQUENCE SIMILARITY 102"/>
    <property type="match status" value="1"/>
</dbReference>
<dbReference type="Proteomes" id="UP000029964">
    <property type="component" value="Unassembled WGS sequence"/>
</dbReference>
<reference evidence="4" key="1">
    <citation type="journal article" date="2014" name="Genome Announc.">
        <title>Genome sequence and annotation of Acremonium chrysogenum, producer of the beta-lactam antibiotic cephalosporin C.</title>
        <authorList>
            <person name="Terfehr D."/>
            <person name="Dahlmann T.A."/>
            <person name="Specht T."/>
            <person name="Zadra I."/>
            <person name="Kuernsteiner H."/>
            <person name="Kueck U."/>
        </authorList>
    </citation>
    <scope>NUCLEOTIDE SEQUENCE [LARGE SCALE GENOMIC DNA]</scope>
    <source>
        <strain evidence="4">ATCC 11550 / CBS 779.69 / DSM 880 / IAM 14645 / JCM 23072 / IMI 49137</strain>
    </source>
</reference>
<accession>A0A086T1S5</accession>
<name>A0A086T1S5_HAPC1</name>
<feature type="compositionally biased region" description="Low complexity" evidence="1">
    <location>
        <begin position="359"/>
        <end position="377"/>
    </location>
</feature>
<evidence type="ECO:0000313" key="3">
    <source>
        <dbReference type="EMBL" id="KFH43307.1"/>
    </source>
</evidence>
<dbReference type="STRING" id="857340.A0A086T1S5"/>
<dbReference type="InterPro" id="IPR019448">
    <property type="entry name" value="NT-C2"/>
</dbReference>
<proteinExistence type="predicted"/>
<keyword evidence="4" id="KW-1185">Reference proteome</keyword>
<evidence type="ECO:0000313" key="4">
    <source>
        <dbReference type="Proteomes" id="UP000029964"/>
    </source>
</evidence>